<evidence type="ECO:0000313" key="2">
    <source>
        <dbReference type="Proteomes" id="UP000467006"/>
    </source>
</evidence>
<proteinExistence type="predicted"/>
<name>A0A7I7K7N4_9MYCO</name>
<gene>
    <name evidence="1" type="ORF">MDUV_42820</name>
</gene>
<dbReference type="KEGG" id="mdu:MDUV_42820"/>
<sequence length="93" mass="9571">MDGGGGCESPDPGTGDVTTDVLADLQAGLLDDATAARVRRIVRTDPHAAQTLAGLDAVRRHLAELGADPDSAPAVPPAVLARIRAALRDVPRR</sequence>
<organism evidence="1 2">
    <name type="scientific">Mycolicibacterium duvalii</name>
    <dbReference type="NCBI Taxonomy" id="39688"/>
    <lineage>
        <taxon>Bacteria</taxon>
        <taxon>Bacillati</taxon>
        <taxon>Actinomycetota</taxon>
        <taxon>Actinomycetes</taxon>
        <taxon>Mycobacteriales</taxon>
        <taxon>Mycobacteriaceae</taxon>
        <taxon>Mycolicibacterium</taxon>
    </lineage>
</organism>
<evidence type="ECO:0008006" key="3">
    <source>
        <dbReference type="Google" id="ProtNLM"/>
    </source>
</evidence>
<reference evidence="1 2" key="1">
    <citation type="journal article" date="2019" name="Emerg. Microbes Infect.">
        <title>Comprehensive subspecies identification of 175 nontuberculous mycobacteria species based on 7547 genomic profiles.</title>
        <authorList>
            <person name="Matsumoto Y."/>
            <person name="Kinjo T."/>
            <person name="Motooka D."/>
            <person name="Nabeya D."/>
            <person name="Jung N."/>
            <person name="Uechi K."/>
            <person name="Horii T."/>
            <person name="Iida T."/>
            <person name="Fujita J."/>
            <person name="Nakamura S."/>
        </authorList>
    </citation>
    <scope>NUCLEOTIDE SEQUENCE [LARGE SCALE GENOMIC DNA]</scope>
    <source>
        <strain evidence="1 2">JCM 6396</strain>
    </source>
</reference>
<accession>A0A7I7K7N4</accession>
<protein>
    <recommendedName>
        <fullName evidence="3">Anti-sigma-M factor RsmA</fullName>
    </recommendedName>
</protein>
<dbReference type="Proteomes" id="UP000467006">
    <property type="component" value="Chromosome"/>
</dbReference>
<keyword evidence="2" id="KW-1185">Reference proteome</keyword>
<evidence type="ECO:0000313" key="1">
    <source>
        <dbReference type="EMBL" id="BBX19422.1"/>
    </source>
</evidence>
<dbReference type="EMBL" id="AP022563">
    <property type="protein sequence ID" value="BBX19422.1"/>
    <property type="molecule type" value="Genomic_DNA"/>
</dbReference>
<dbReference type="AlphaFoldDB" id="A0A7I7K7N4"/>